<dbReference type="InterPro" id="IPR036390">
    <property type="entry name" value="WH_DNA-bd_sf"/>
</dbReference>
<dbReference type="PANTHER" id="PTHR43132:SF2">
    <property type="entry name" value="ARSENICAL RESISTANCE OPERON REPRESSOR ARSR-RELATED"/>
    <property type="match status" value="1"/>
</dbReference>
<dbReference type="CDD" id="cd00090">
    <property type="entry name" value="HTH_ARSR"/>
    <property type="match status" value="1"/>
</dbReference>
<dbReference type="AlphaFoldDB" id="A0A1H8QH00"/>
<keyword evidence="1" id="KW-0805">Transcription regulation</keyword>
<proteinExistence type="predicted"/>
<evidence type="ECO:0000256" key="1">
    <source>
        <dbReference type="ARBA" id="ARBA00023015"/>
    </source>
</evidence>
<dbReference type="InterPro" id="IPR036388">
    <property type="entry name" value="WH-like_DNA-bd_sf"/>
</dbReference>
<organism evidence="5 6">
    <name type="scientific">Rhodopseudomonas pseudopalustris</name>
    <dbReference type="NCBI Taxonomy" id="1513892"/>
    <lineage>
        <taxon>Bacteria</taxon>
        <taxon>Pseudomonadati</taxon>
        <taxon>Pseudomonadota</taxon>
        <taxon>Alphaproteobacteria</taxon>
        <taxon>Hyphomicrobiales</taxon>
        <taxon>Nitrobacteraceae</taxon>
        <taxon>Rhodopseudomonas</taxon>
    </lineage>
</organism>
<accession>A0A1H8QH00</accession>
<dbReference type="Gene3D" id="1.10.10.10">
    <property type="entry name" value="Winged helix-like DNA-binding domain superfamily/Winged helix DNA-binding domain"/>
    <property type="match status" value="1"/>
</dbReference>
<gene>
    <name evidence="5" type="ORF">SAMN05444123_103209</name>
</gene>
<dbReference type="SUPFAM" id="SSF46785">
    <property type="entry name" value="Winged helix' DNA-binding domain"/>
    <property type="match status" value="1"/>
</dbReference>
<dbReference type="NCBIfam" id="NF033788">
    <property type="entry name" value="HTH_metalloreg"/>
    <property type="match status" value="1"/>
</dbReference>
<evidence type="ECO:0000313" key="6">
    <source>
        <dbReference type="Proteomes" id="UP000199615"/>
    </source>
</evidence>
<evidence type="ECO:0000256" key="3">
    <source>
        <dbReference type="ARBA" id="ARBA00023163"/>
    </source>
</evidence>
<evidence type="ECO:0000259" key="4">
    <source>
        <dbReference type="PROSITE" id="PS50987"/>
    </source>
</evidence>
<keyword evidence="6" id="KW-1185">Reference proteome</keyword>
<dbReference type="InterPro" id="IPR011991">
    <property type="entry name" value="ArsR-like_HTH"/>
</dbReference>
<dbReference type="PROSITE" id="PS50987">
    <property type="entry name" value="HTH_ARSR_2"/>
    <property type="match status" value="1"/>
</dbReference>
<reference evidence="6" key="1">
    <citation type="submission" date="2016-10" db="EMBL/GenBank/DDBJ databases">
        <authorList>
            <person name="Varghese N."/>
            <person name="Submissions S."/>
        </authorList>
    </citation>
    <scope>NUCLEOTIDE SEQUENCE [LARGE SCALE GENOMIC DNA]</scope>
    <source>
        <strain evidence="6">DSM 123</strain>
    </source>
</reference>
<protein>
    <submittedName>
        <fullName evidence="5">Transcriptional regulator, ArsR family</fullName>
    </submittedName>
</protein>
<dbReference type="PRINTS" id="PR00778">
    <property type="entry name" value="HTHARSR"/>
</dbReference>
<keyword evidence="3" id="KW-0804">Transcription</keyword>
<feature type="domain" description="HTH arsR-type" evidence="4">
    <location>
        <begin position="11"/>
        <end position="108"/>
    </location>
</feature>
<dbReference type="PANTHER" id="PTHR43132">
    <property type="entry name" value="ARSENICAL RESISTANCE OPERON REPRESSOR ARSR-RELATED"/>
    <property type="match status" value="1"/>
</dbReference>
<evidence type="ECO:0000256" key="2">
    <source>
        <dbReference type="ARBA" id="ARBA00023125"/>
    </source>
</evidence>
<evidence type="ECO:0000313" key="5">
    <source>
        <dbReference type="EMBL" id="SEO53281.1"/>
    </source>
</evidence>
<keyword evidence="2" id="KW-0238">DNA-binding</keyword>
<name>A0A1H8QH00_9BRAD</name>
<dbReference type="Proteomes" id="UP000199615">
    <property type="component" value="Unassembled WGS sequence"/>
</dbReference>
<dbReference type="InterPro" id="IPR051011">
    <property type="entry name" value="Metal_resp_trans_reg"/>
</dbReference>
<dbReference type="Pfam" id="PF12840">
    <property type="entry name" value="HTH_20"/>
    <property type="match status" value="1"/>
</dbReference>
<sequence>MLDSGYNIDKSGYMESEEAILALGALAQSTRLEAFRLLAANEPEGLAAGAIAEALAVPQNTMSSHLAILARAGLINAQRRSRSIVYRADLKRFQEVTLFLIKDCCGGRPELCAPLIADLQPCCSPKESADV</sequence>
<dbReference type="EMBL" id="FODT01000003">
    <property type="protein sequence ID" value="SEO53281.1"/>
    <property type="molecule type" value="Genomic_DNA"/>
</dbReference>
<dbReference type="InterPro" id="IPR001845">
    <property type="entry name" value="HTH_ArsR_DNA-bd_dom"/>
</dbReference>
<dbReference type="GO" id="GO:0003700">
    <property type="term" value="F:DNA-binding transcription factor activity"/>
    <property type="evidence" value="ECO:0007669"/>
    <property type="project" value="InterPro"/>
</dbReference>
<dbReference type="GO" id="GO:0003677">
    <property type="term" value="F:DNA binding"/>
    <property type="evidence" value="ECO:0007669"/>
    <property type="project" value="UniProtKB-KW"/>
</dbReference>
<dbReference type="SMART" id="SM00418">
    <property type="entry name" value="HTH_ARSR"/>
    <property type="match status" value="1"/>
</dbReference>